<feature type="domain" description="Amine oxidase" evidence="1">
    <location>
        <begin position="25"/>
        <end position="444"/>
    </location>
</feature>
<evidence type="ECO:0000313" key="2">
    <source>
        <dbReference type="EMBL" id="QPE04364.1"/>
    </source>
</evidence>
<dbReference type="PRINTS" id="PR00411">
    <property type="entry name" value="PNDRDTASEI"/>
</dbReference>
<dbReference type="SUPFAM" id="SSF51905">
    <property type="entry name" value="FAD/NAD(P)-binding domain"/>
    <property type="match status" value="1"/>
</dbReference>
<protein>
    <submittedName>
        <fullName evidence="2">FAD-dependent oxidoreductase</fullName>
    </submittedName>
</protein>
<dbReference type="RefSeq" id="WP_195692442.1">
    <property type="nucleotide sequence ID" value="NZ_CP064760.1"/>
</dbReference>
<dbReference type="Pfam" id="PF01593">
    <property type="entry name" value="Amino_oxidase"/>
    <property type="match status" value="1"/>
</dbReference>
<dbReference type="Proteomes" id="UP000594480">
    <property type="component" value="Chromosome"/>
</dbReference>
<dbReference type="AlphaFoldDB" id="A0A7S8MW36"/>
<dbReference type="Gene3D" id="3.90.660.20">
    <property type="entry name" value="Protoporphyrinogen oxidase, mitochondrial, domain 2"/>
    <property type="match status" value="1"/>
</dbReference>
<dbReference type="PANTHER" id="PTHR42923">
    <property type="entry name" value="PROTOPORPHYRINOGEN OXIDASE"/>
    <property type="match status" value="1"/>
</dbReference>
<dbReference type="GO" id="GO:0016491">
    <property type="term" value="F:oxidoreductase activity"/>
    <property type="evidence" value="ECO:0007669"/>
    <property type="project" value="InterPro"/>
</dbReference>
<evidence type="ECO:0000259" key="1">
    <source>
        <dbReference type="Pfam" id="PF01593"/>
    </source>
</evidence>
<reference evidence="2 3" key="1">
    <citation type="submission" date="2020-11" db="EMBL/GenBank/DDBJ databases">
        <title>Amino acid is mineralized and recycled by bacteria in oceanic microbiome.</title>
        <authorList>
            <person name="Zheng L.Y."/>
        </authorList>
    </citation>
    <scope>NUCLEOTIDE SEQUENCE [LARGE SCALE GENOMIC DNA]</scope>
    <source>
        <strain evidence="2 3">A32-1</strain>
    </source>
</reference>
<dbReference type="Gene3D" id="3.50.50.60">
    <property type="entry name" value="FAD/NAD(P)-binding domain"/>
    <property type="match status" value="1"/>
</dbReference>
<dbReference type="Gene3D" id="1.10.3110.10">
    <property type="entry name" value="protoporphyrinogen ix oxidase, domain 3"/>
    <property type="match status" value="1"/>
</dbReference>
<dbReference type="PANTHER" id="PTHR42923:SF3">
    <property type="entry name" value="PROTOPORPHYRINOGEN OXIDASE"/>
    <property type="match status" value="1"/>
</dbReference>
<dbReference type="KEGG" id="msf:IT882_14600"/>
<dbReference type="InterPro" id="IPR036188">
    <property type="entry name" value="FAD/NAD-bd_sf"/>
</dbReference>
<proteinExistence type="predicted"/>
<keyword evidence="3" id="KW-1185">Reference proteome</keyword>
<dbReference type="InterPro" id="IPR050464">
    <property type="entry name" value="Zeta_carotene_desat/Oxidored"/>
</dbReference>
<gene>
    <name evidence="2" type="ORF">IT882_14600</name>
</gene>
<evidence type="ECO:0000313" key="3">
    <source>
        <dbReference type="Proteomes" id="UP000594480"/>
    </source>
</evidence>
<accession>A0A7S8MW36</accession>
<name>A0A7S8MW36_9MICO</name>
<sequence>MAESAFEKLVAHARSEHVVVVGGGISGLVAALDCAKIGMRVTVLEASDRLGGAVAAAEVAGCEVALGATGWSTRGGAVDELVDELGLAGEVVEPVTTDVWVSTPTGVLPFPPETVAGIPANPWDPTVRRIIGWGGTWRAYLDRLRPPLTIGQEHDFGALVRRRMGTAVHQRLVAPLTRGRYGLDPSAVDVSAIAPGLSSALTRTGSLAGAAGELSAAAAESDEPPIRGLAGGMTRLVDTLAARLRDYDVTVRTAARVSGLAAAGDTWTVTVDADEDAGELSADAVILATGAAEAARLAPLSVPEMLTRELVQDVVTLVASAPPAEEPRTTVFAVDSDTAPVVASDETARWGAAGSGVRIARVTYGDGDTAGPLAALSDDVACERAARDAEAMLGFPASEIVGARRDRWVQPPSAVLRGRDEAVETVRRRVERIRGLGLVGAWVAGPGLARVIARAREEAERLRVNLLWGVHADGVTLEPDHPLDKREETP</sequence>
<dbReference type="EMBL" id="CP064760">
    <property type="protein sequence ID" value="QPE04364.1"/>
    <property type="molecule type" value="Genomic_DNA"/>
</dbReference>
<organism evidence="2 3">
    <name type="scientific">Microbacterium schleiferi</name>
    <dbReference type="NCBI Taxonomy" id="69362"/>
    <lineage>
        <taxon>Bacteria</taxon>
        <taxon>Bacillati</taxon>
        <taxon>Actinomycetota</taxon>
        <taxon>Actinomycetes</taxon>
        <taxon>Micrococcales</taxon>
        <taxon>Microbacteriaceae</taxon>
        <taxon>Microbacterium</taxon>
    </lineage>
</organism>
<dbReference type="InterPro" id="IPR002937">
    <property type="entry name" value="Amino_oxidase"/>
</dbReference>